<keyword evidence="3" id="KW-1185">Reference proteome</keyword>
<dbReference type="RefSeq" id="WP_166313382.1">
    <property type="nucleotide sequence ID" value="NZ_WOTH01000006.1"/>
</dbReference>
<dbReference type="GO" id="GO:0090313">
    <property type="term" value="P:regulation of protein targeting to membrane"/>
    <property type="evidence" value="ECO:0007669"/>
    <property type="project" value="TreeGrafter"/>
</dbReference>
<gene>
    <name evidence="2" type="ORF">GOB87_04575</name>
</gene>
<evidence type="ECO:0000313" key="3">
    <source>
        <dbReference type="Proteomes" id="UP000597459"/>
    </source>
</evidence>
<evidence type="ECO:0000256" key="1">
    <source>
        <dbReference type="SAM" id="MobiDB-lite"/>
    </source>
</evidence>
<dbReference type="Proteomes" id="UP000597459">
    <property type="component" value="Unassembled WGS sequence"/>
</dbReference>
<dbReference type="PANTHER" id="PTHR30441">
    <property type="entry name" value="DUF748 DOMAIN-CONTAINING PROTEIN"/>
    <property type="match status" value="1"/>
</dbReference>
<dbReference type="AlphaFoldDB" id="A0A967B706"/>
<protein>
    <submittedName>
        <fullName evidence="2">AsmA family protein</fullName>
    </submittedName>
</protein>
<feature type="region of interest" description="Disordered" evidence="1">
    <location>
        <begin position="120"/>
        <end position="143"/>
    </location>
</feature>
<comment type="caution">
    <text evidence="2">The sequence shown here is derived from an EMBL/GenBank/DDBJ whole genome shotgun (WGS) entry which is preliminary data.</text>
</comment>
<feature type="compositionally biased region" description="Polar residues" evidence="1">
    <location>
        <begin position="132"/>
        <end position="142"/>
    </location>
</feature>
<accession>A0A967B706</accession>
<dbReference type="InterPro" id="IPR052894">
    <property type="entry name" value="AsmA-related"/>
</dbReference>
<name>A0A967B706_9PROT</name>
<reference evidence="2" key="1">
    <citation type="submission" date="2019-11" db="EMBL/GenBank/DDBJ databases">
        <title>Description of new Acetobacter species.</title>
        <authorList>
            <person name="Cleenwerck I."/>
            <person name="Sombolestani A.S."/>
        </authorList>
    </citation>
    <scope>NUCLEOTIDE SEQUENCE</scope>
    <source>
        <strain evidence="2">LMG 1626</strain>
    </source>
</reference>
<dbReference type="EMBL" id="WOTH01000006">
    <property type="protein sequence ID" value="NHO53236.1"/>
    <property type="molecule type" value="Genomic_DNA"/>
</dbReference>
<organism evidence="2 3">
    <name type="scientific">Acetobacter estunensis</name>
    <dbReference type="NCBI Taxonomy" id="104097"/>
    <lineage>
        <taxon>Bacteria</taxon>
        <taxon>Pseudomonadati</taxon>
        <taxon>Pseudomonadota</taxon>
        <taxon>Alphaproteobacteria</taxon>
        <taxon>Acetobacterales</taxon>
        <taxon>Acetobacteraceae</taxon>
        <taxon>Acetobacter</taxon>
    </lineage>
</organism>
<dbReference type="GO" id="GO:0005886">
    <property type="term" value="C:plasma membrane"/>
    <property type="evidence" value="ECO:0007669"/>
    <property type="project" value="TreeGrafter"/>
</dbReference>
<evidence type="ECO:0000313" key="2">
    <source>
        <dbReference type="EMBL" id="NHO53236.1"/>
    </source>
</evidence>
<sequence>MRRSTRIALITLGLGLAAATTATLTLRQVDLRAFATRKLAATTGRPVHIGALHVAPGQWLTVDMDDVSIGNIPHGSRPEMITLGHLHAQIRLTSLLHGPIETRDLVITRFSGLFERTPDRTPNWRFGPPSSHPDTASKSSGMSGFPGLRQATIHESEVIYRSAKGHSYRIGLDNVTLASPNDHAPLQMNVSGSYNATPIVLTAQLGPITTLRQSNRPATLDLHATSGDLTLDLNGMATDLLNFDGVDGALRLNTPTSAPLMAFAGEKPDTFPLALALDGHFNHTGDDWKLSHTHGHLGDSPITDADVTFSEGSKDAPDRISGTMDFSRLDLNALISPTKPTQPSRSDTDIPLLAPAKPDPLLNVRLSAKNVRYNALTFTDAAIALVQKPGLVDVPSLTFGWLGGHIAASGTIRTAARGSDIQANVDVTRADIDRFRQQAGFAPIPVKGSLSLRAAVTAQGVRTLNQAARIADLQAVAGMNEGAIAQEVIGVASTDIGLLFRRKGGTTPVTCLLGALTLHQGNGTVMPLRIRTGIGSIVGAARFDLVARRFDLAFQSRAAAALALDIPIRVSGPFDRPAIGLAGWSDGGRALLKSANTITTLPPALASFPTGRVCLRPVP</sequence>
<dbReference type="PANTHER" id="PTHR30441:SF4">
    <property type="entry name" value="PROTEIN ASMA"/>
    <property type="match status" value="1"/>
</dbReference>
<proteinExistence type="predicted"/>